<dbReference type="EMBL" id="KN848073">
    <property type="protein sequence ID" value="KIX97809.1"/>
    <property type="molecule type" value="Genomic_DNA"/>
</dbReference>
<name>A0A0D2K3P2_9EURO</name>
<dbReference type="VEuPathDB" id="FungiDB:Z520_06587"/>
<accession>A0A0D2K3P2</accession>
<feature type="region of interest" description="Disordered" evidence="1">
    <location>
        <begin position="1"/>
        <end position="40"/>
    </location>
</feature>
<organism evidence="2 3">
    <name type="scientific">Fonsecaea multimorphosa CBS 102226</name>
    <dbReference type="NCBI Taxonomy" id="1442371"/>
    <lineage>
        <taxon>Eukaryota</taxon>
        <taxon>Fungi</taxon>
        <taxon>Dikarya</taxon>
        <taxon>Ascomycota</taxon>
        <taxon>Pezizomycotina</taxon>
        <taxon>Eurotiomycetes</taxon>
        <taxon>Chaetothyriomycetidae</taxon>
        <taxon>Chaetothyriales</taxon>
        <taxon>Herpotrichiellaceae</taxon>
        <taxon>Fonsecaea</taxon>
    </lineage>
</organism>
<dbReference type="AlphaFoldDB" id="A0A0D2K3P2"/>
<dbReference type="RefSeq" id="XP_016631932.1">
    <property type="nucleotide sequence ID" value="XM_016777087.1"/>
</dbReference>
<dbReference type="Proteomes" id="UP000053411">
    <property type="component" value="Unassembled WGS sequence"/>
</dbReference>
<keyword evidence="3" id="KW-1185">Reference proteome</keyword>
<sequence>MPIMLQRDSGIGTVDDTATHDLPSLKRGNLQRQAGQPRDVSNRAVLPERWQSITRSLRGQKYSFCIDIKDPDTRMDADHSKFNPRIVQVIDDAAELDRS</sequence>
<protein>
    <submittedName>
        <fullName evidence="2">Uncharacterized protein</fullName>
    </submittedName>
</protein>
<reference evidence="2 3" key="1">
    <citation type="submission" date="2015-01" db="EMBL/GenBank/DDBJ databases">
        <title>The Genome Sequence of Fonsecaea multimorphosa CBS 102226.</title>
        <authorList>
            <consortium name="The Broad Institute Genomics Platform"/>
            <person name="Cuomo C."/>
            <person name="de Hoog S."/>
            <person name="Gorbushina A."/>
            <person name="Stielow B."/>
            <person name="Teixiera M."/>
            <person name="Abouelleil A."/>
            <person name="Chapman S.B."/>
            <person name="Priest M."/>
            <person name="Young S.K."/>
            <person name="Wortman J."/>
            <person name="Nusbaum C."/>
            <person name="Birren B."/>
        </authorList>
    </citation>
    <scope>NUCLEOTIDE SEQUENCE [LARGE SCALE GENOMIC DNA]</scope>
    <source>
        <strain evidence="2 3">CBS 102226</strain>
    </source>
</reference>
<evidence type="ECO:0000313" key="3">
    <source>
        <dbReference type="Proteomes" id="UP000053411"/>
    </source>
</evidence>
<evidence type="ECO:0000313" key="2">
    <source>
        <dbReference type="EMBL" id="KIX97809.1"/>
    </source>
</evidence>
<gene>
    <name evidence="2" type="ORF">Z520_06587</name>
</gene>
<dbReference type="GeneID" id="27712333"/>
<proteinExistence type="predicted"/>
<evidence type="ECO:0000256" key="1">
    <source>
        <dbReference type="SAM" id="MobiDB-lite"/>
    </source>
</evidence>